<gene>
    <name evidence="2" type="ORF">FIBRA_03092</name>
</gene>
<dbReference type="EMBL" id="HE797014">
    <property type="protein sequence ID" value="CCM01044.1"/>
    <property type="molecule type" value="Genomic_DNA"/>
</dbReference>
<feature type="region of interest" description="Disordered" evidence="1">
    <location>
        <begin position="1"/>
        <end position="25"/>
    </location>
</feature>
<feature type="compositionally biased region" description="Basic and acidic residues" evidence="1">
    <location>
        <begin position="1"/>
        <end position="10"/>
    </location>
</feature>
<dbReference type="GeneID" id="24095955"/>
<dbReference type="InParanoid" id="J4H277"/>
<accession>J4H277</accession>
<keyword evidence="3" id="KW-1185">Reference proteome</keyword>
<evidence type="ECO:0000313" key="2">
    <source>
        <dbReference type="EMBL" id="CCM01044.1"/>
    </source>
</evidence>
<sequence>MCTIKEEPIQRRLSSPQLTCVSPPPSPQAQVQDIYNHRTISMRLSTVFVLASALLVAPAVQ</sequence>
<dbReference type="AlphaFoldDB" id="J4H277"/>
<organism evidence="2 3">
    <name type="scientific">Fibroporia radiculosa</name>
    <dbReference type="NCBI Taxonomy" id="599839"/>
    <lineage>
        <taxon>Eukaryota</taxon>
        <taxon>Fungi</taxon>
        <taxon>Dikarya</taxon>
        <taxon>Basidiomycota</taxon>
        <taxon>Agaricomycotina</taxon>
        <taxon>Agaricomycetes</taxon>
        <taxon>Polyporales</taxon>
        <taxon>Fibroporiaceae</taxon>
        <taxon>Fibroporia</taxon>
    </lineage>
</organism>
<dbReference type="RefSeq" id="XP_012180327.1">
    <property type="nucleotide sequence ID" value="XM_012324937.1"/>
</dbReference>
<proteinExistence type="predicted"/>
<dbReference type="Proteomes" id="UP000006352">
    <property type="component" value="Unassembled WGS sequence"/>
</dbReference>
<evidence type="ECO:0000256" key="1">
    <source>
        <dbReference type="SAM" id="MobiDB-lite"/>
    </source>
</evidence>
<reference evidence="2 3" key="1">
    <citation type="journal article" date="2012" name="Appl. Environ. Microbiol.">
        <title>Short-read sequencing for genomic analysis of the brown rot fungus Fibroporia radiculosa.</title>
        <authorList>
            <person name="Tang J.D."/>
            <person name="Perkins A.D."/>
            <person name="Sonstegard T.S."/>
            <person name="Schroeder S.G."/>
            <person name="Burgess S.C."/>
            <person name="Diehl S.V."/>
        </authorList>
    </citation>
    <scope>NUCLEOTIDE SEQUENCE [LARGE SCALE GENOMIC DNA]</scope>
    <source>
        <strain evidence="2 3">TFFH 294</strain>
    </source>
</reference>
<protein>
    <submittedName>
        <fullName evidence="2">Uncharacterized protein</fullName>
    </submittedName>
</protein>
<evidence type="ECO:0000313" key="3">
    <source>
        <dbReference type="Proteomes" id="UP000006352"/>
    </source>
</evidence>
<name>J4H277_9APHY</name>
<dbReference type="HOGENOM" id="CLU_2922641_0_0_1"/>